<evidence type="ECO:0000313" key="5">
    <source>
        <dbReference type="EMBL" id="NKY25242.1"/>
    </source>
</evidence>
<dbReference type="AlphaFoldDB" id="A0A7X6KZV7"/>
<gene>
    <name evidence="5" type="ORF">HGB38_03195</name>
</gene>
<feature type="chain" id="PRO_5039367500" description="Low molecular weight antigen MTB12-like C-terminal domain-containing protein" evidence="3">
    <location>
        <begin position="25"/>
        <end position="167"/>
    </location>
</feature>
<dbReference type="EMBL" id="JAAXOS010000001">
    <property type="protein sequence ID" value="NKY25242.1"/>
    <property type="molecule type" value="Genomic_DNA"/>
</dbReference>
<dbReference type="RefSeq" id="WP_062972020.1">
    <property type="nucleotide sequence ID" value="NZ_JAAXOS010000001.1"/>
</dbReference>
<sequence length="167" mass="16626">MRDSILRKAVACCGLAVVAAAALSGCGDDDESTGTASSTSVAAATSAAPAQADAATTKAITDVYTGFFSPSTPPDQKAALVQKGDVFLPILQAQAANPQSQGTSVTVSAVKLVDANNADVTYTLLMGGNPVLPNQTGQAVKDGGQWKVATATFCALMTLQGGTSPAC</sequence>
<evidence type="ECO:0000256" key="3">
    <source>
        <dbReference type="SAM" id="SignalP"/>
    </source>
</evidence>
<keyword evidence="6" id="KW-1185">Reference proteome</keyword>
<dbReference type="PROSITE" id="PS51257">
    <property type="entry name" value="PROKAR_LIPOPROTEIN"/>
    <property type="match status" value="1"/>
</dbReference>
<evidence type="ECO:0000313" key="6">
    <source>
        <dbReference type="Proteomes" id="UP000540698"/>
    </source>
</evidence>
<keyword evidence="1 3" id="KW-0732">Signal</keyword>
<feature type="domain" description="Low molecular weight antigen MTB12-like C-terminal" evidence="4">
    <location>
        <begin position="54"/>
        <end position="163"/>
    </location>
</feature>
<dbReference type="InterPro" id="IPR058644">
    <property type="entry name" value="Mtb12-like_C"/>
</dbReference>
<accession>A0A7X6KZV7</accession>
<proteinExistence type="inferred from homology"/>
<name>A0A7X6KZV7_9NOCA</name>
<comment type="caution">
    <text evidence="5">The sequence shown here is derived from an EMBL/GenBank/DDBJ whole genome shotgun (WGS) entry which is preliminary data.</text>
</comment>
<evidence type="ECO:0000256" key="2">
    <source>
        <dbReference type="ARBA" id="ARBA00093774"/>
    </source>
</evidence>
<evidence type="ECO:0000256" key="1">
    <source>
        <dbReference type="ARBA" id="ARBA00022729"/>
    </source>
</evidence>
<organism evidence="5 6">
    <name type="scientific">Nocardia gamkensis</name>
    <dbReference type="NCBI Taxonomy" id="352869"/>
    <lineage>
        <taxon>Bacteria</taxon>
        <taxon>Bacillati</taxon>
        <taxon>Actinomycetota</taxon>
        <taxon>Actinomycetes</taxon>
        <taxon>Mycobacteriales</taxon>
        <taxon>Nocardiaceae</taxon>
        <taxon>Nocardia</taxon>
    </lineage>
</organism>
<evidence type="ECO:0000259" key="4">
    <source>
        <dbReference type="Pfam" id="PF26580"/>
    </source>
</evidence>
<comment type="similarity">
    <text evidence="2">Belongs to the MTB12 family.</text>
</comment>
<reference evidence="5 6" key="1">
    <citation type="submission" date="2020-04" db="EMBL/GenBank/DDBJ databases">
        <title>MicrobeNet Type strains.</title>
        <authorList>
            <person name="Nicholson A.C."/>
        </authorList>
    </citation>
    <scope>NUCLEOTIDE SEQUENCE [LARGE SCALE GENOMIC DNA]</scope>
    <source>
        <strain evidence="5 6">DSM 44956</strain>
    </source>
</reference>
<protein>
    <recommendedName>
        <fullName evidence="4">Low molecular weight antigen MTB12-like C-terminal domain-containing protein</fullName>
    </recommendedName>
</protein>
<dbReference type="Proteomes" id="UP000540698">
    <property type="component" value="Unassembled WGS sequence"/>
</dbReference>
<dbReference type="Pfam" id="PF26580">
    <property type="entry name" value="Mtb12_C"/>
    <property type="match status" value="1"/>
</dbReference>
<feature type="signal peptide" evidence="3">
    <location>
        <begin position="1"/>
        <end position="24"/>
    </location>
</feature>